<name>A0A7U6GGC9_9GAMM</name>
<keyword evidence="5" id="KW-1185">Reference proteome</keyword>
<feature type="compositionally biased region" description="Low complexity" evidence="2">
    <location>
        <begin position="51"/>
        <end position="61"/>
    </location>
</feature>
<evidence type="ECO:0000256" key="1">
    <source>
        <dbReference type="SAM" id="Coils"/>
    </source>
</evidence>
<dbReference type="AlphaFoldDB" id="A0A7U6GGC9"/>
<organism evidence="4 5">
    <name type="scientific">Thiolapillus brandeum</name>
    <dbReference type="NCBI Taxonomy" id="1076588"/>
    <lineage>
        <taxon>Bacteria</taxon>
        <taxon>Pseudomonadati</taxon>
        <taxon>Pseudomonadota</taxon>
        <taxon>Gammaproteobacteria</taxon>
        <taxon>Chromatiales</taxon>
        <taxon>Sedimenticolaceae</taxon>
        <taxon>Thiolapillus</taxon>
    </lineage>
</organism>
<dbReference type="RefSeq" id="WP_041064500.1">
    <property type="nucleotide sequence ID" value="NZ_AP012273.1"/>
</dbReference>
<dbReference type="InterPro" id="IPR011990">
    <property type="entry name" value="TPR-like_helical_dom_sf"/>
</dbReference>
<evidence type="ECO:0000313" key="5">
    <source>
        <dbReference type="Proteomes" id="UP000031631"/>
    </source>
</evidence>
<sequence length="203" mass="21996">MEDTEKKASASATNRLWLILSAVMAVTIIAVFMVPDGKEQAQDIPPPPAPVSREPAAAVEPSVSAQPPEPVSTAAAAMGAGEAARKLLAESPDLDAATLYQHARAFRQEGRTEDAWLLYFKAAREGSAAAAMALAEQADPAYFDARNSLLDAPDLVQAHKWYQQAKRNGSREAEKRLEQLLEQMRKAAADGDRQAQMLLAKWK</sequence>
<dbReference type="EMBL" id="AP012273">
    <property type="protein sequence ID" value="BAO43157.1"/>
    <property type="molecule type" value="Genomic_DNA"/>
</dbReference>
<keyword evidence="3" id="KW-1133">Transmembrane helix</keyword>
<dbReference type="OrthoDB" id="7068638at2"/>
<feature type="transmembrane region" description="Helical" evidence="3">
    <location>
        <begin position="16"/>
        <end position="34"/>
    </location>
</feature>
<dbReference type="Gene3D" id="1.25.40.10">
    <property type="entry name" value="Tetratricopeptide repeat domain"/>
    <property type="match status" value="1"/>
</dbReference>
<feature type="region of interest" description="Disordered" evidence="2">
    <location>
        <begin position="39"/>
        <end position="70"/>
    </location>
</feature>
<evidence type="ECO:0000256" key="3">
    <source>
        <dbReference type="SAM" id="Phobius"/>
    </source>
</evidence>
<protein>
    <recommendedName>
        <fullName evidence="6">Sel1 repeat family protein</fullName>
    </recommendedName>
</protein>
<dbReference type="Proteomes" id="UP000031631">
    <property type="component" value="Chromosome"/>
</dbReference>
<accession>A0A7U6GGC9</accession>
<keyword evidence="1" id="KW-0175">Coiled coil</keyword>
<proteinExistence type="predicted"/>
<dbReference type="SUPFAM" id="SSF81901">
    <property type="entry name" value="HCP-like"/>
    <property type="match status" value="1"/>
</dbReference>
<evidence type="ECO:0008006" key="6">
    <source>
        <dbReference type="Google" id="ProtNLM"/>
    </source>
</evidence>
<keyword evidence="3" id="KW-0812">Transmembrane</keyword>
<dbReference type="KEGG" id="tbn:TBH_C0211"/>
<gene>
    <name evidence="4" type="ORF">TBH_C0211</name>
</gene>
<keyword evidence="3" id="KW-0472">Membrane</keyword>
<evidence type="ECO:0000256" key="2">
    <source>
        <dbReference type="SAM" id="MobiDB-lite"/>
    </source>
</evidence>
<evidence type="ECO:0000313" key="4">
    <source>
        <dbReference type="EMBL" id="BAO43157.1"/>
    </source>
</evidence>
<reference evidence="4 5" key="1">
    <citation type="journal article" date="2014" name="PLoS ONE">
        <title>Physiological and genomic features of a novel sulfur-oxidizing gammaproteobacterium belonging to a previously uncultivated symbiotic lineage isolated from a hydrothermal vent.</title>
        <authorList>
            <person name="Nunoura T."/>
            <person name="Takaki Y."/>
            <person name="Kazama H."/>
            <person name="Kakuta J."/>
            <person name="Shimamura S."/>
            <person name="Makita H."/>
            <person name="Hirai M."/>
            <person name="Miyazaki M."/>
            <person name="Takai K."/>
        </authorList>
    </citation>
    <scope>NUCLEOTIDE SEQUENCE [LARGE SCALE GENOMIC DNA]</scope>
    <source>
        <strain evidence="4 5">Hiromi1</strain>
    </source>
</reference>
<feature type="coiled-coil region" evidence="1">
    <location>
        <begin position="163"/>
        <end position="190"/>
    </location>
</feature>